<feature type="compositionally biased region" description="Low complexity" evidence="1">
    <location>
        <begin position="148"/>
        <end position="160"/>
    </location>
</feature>
<organism evidence="3 4">
    <name type="scientific">Candidatus Phycosocius bacilliformis</name>
    <dbReference type="NCBI Taxonomy" id="1445552"/>
    <lineage>
        <taxon>Bacteria</taxon>
        <taxon>Pseudomonadati</taxon>
        <taxon>Pseudomonadota</taxon>
        <taxon>Alphaproteobacteria</taxon>
        <taxon>Caulobacterales</taxon>
        <taxon>Caulobacterales incertae sedis</taxon>
        <taxon>Candidatus Phycosocius</taxon>
    </lineage>
</organism>
<feature type="region of interest" description="Disordered" evidence="1">
    <location>
        <begin position="81"/>
        <end position="115"/>
    </location>
</feature>
<reference evidence="3 4" key="1">
    <citation type="journal article" date="2018" name="Genome Announc.">
        <title>Draft Genome Sequence of "Candidatus Phycosocius bacilliformis," an Alphaproteobacterial Ectosymbiont of the Hydrocarbon-Producing Green Alga Botryococcus braunii.</title>
        <authorList>
            <person name="Tanabe Y."/>
            <person name="Yamaguchi H."/>
            <person name="Watanabe M.M."/>
        </authorList>
    </citation>
    <scope>NUCLEOTIDE SEQUENCE [LARGE SCALE GENOMIC DNA]</scope>
    <source>
        <strain evidence="3 4">BOTRYCO-2</strain>
    </source>
</reference>
<name>A0A2P2E8Z8_9PROT</name>
<feature type="compositionally biased region" description="Polar residues" evidence="1">
    <location>
        <begin position="135"/>
        <end position="147"/>
    </location>
</feature>
<evidence type="ECO:0000256" key="2">
    <source>
        <dbReference type="SAM" id="SignalP"/>
    </source>
</evidence>
<evidence type="ECO:0000313" key="3">
    <source>
        <dbReference type="EMBL" id="GBF57535.1"/>
    </source>
</evidence>
<evidence type="ECO:0000256" key="1">
    <source>
        <dbReference type="SAM" id="MobiDB-lite"/>
    </source>
</evidence>
<keyword evidence="4" id="KW-1185">Reference proteome</keyword>
<dbReference type="Proteomes" id="UP000245086">
    <property type="component" value="Unassembled WGS sequence"/>
</dbReference>
<feature type="compositionally biased region" description="Basic and acidic residues" evidence="1">
    <location>
        <begin position="494"/>
        <end position="507"/>
    </location>
</feature>
<feature type="chain" id="PRO_5015150725" evidence="2">
    <location>
        <begin position="21"/>
        <end position="580"/>
    </location>
</feature>
<feature type="compositionally biased region" description="Low complexity" evidence="1">
    <location>
        <begin position="172"/>
        <end position="187"/>
    </location>
</feature>
<feature type="compositionally biased region" description="Pro residues" evidence="1">
    <location>
        <begin position="316"/>
        <end position="325"/>
    </location>
</feature>
<protein>
    <submittedName>
        <fullName evidence="3">Uncharacterized protein</fullName>
    </submittedName>
</protein>
<feature type="region of interest" description="Disordered" evidence="1">
    <location>
        <begin position="128"/>
        <end position="436"/>
    </location>
</feature>
<feature type="compositionally biased region" description="Low complexity" evidence="1">
    <location>
        <begin position="205"/>
        <end position="231"/>
    </location>
</feature>
<dbReference type="Gene3D" id="3.50.4.10">
    <property type="entry name" value="Hepatocyte Growth Factor"/>
    <property type="match status" value="1"/>
</dbReference>
<sequence>MRVRSLAFGLVLLGPAEALAQSSDYVRFQAASADACATACSGDRMCASWSFGKPAAPSPAGLVDRLVPPASAKMCTLSSSRNQVQMGGQRGGIQSGLPRRLAQSPNNLPHASGGAAYEVRPAPWLNPSGKAANPVTAQTPWSNNPGTSAPMSLAPSMAPPVTHAPTPRGPNLAQALAAPQPQTAPAARGTPRGEPSAPAKPQTGPFAANNPPNRPPQASASVQAPASQTTAPTFAIPVGSQTVATQGPPSQSAAPNPAPAPPLPVQSQVVRPSPPQPATSPAPTMTWDPRPEQTQVAPDAAEAYSEQKSVRQPIFVPSPPEPEQPSPAAVSKPPTPAPSRPAAVTPKPQATRATPVRPAPPPPPRAVSSAGQAPVPVPAPATQPTSDVPAQAQPQRPAQAQAQGQSQASAPVQSSPPVSQNGLPDLSQFRGPDGMIDAAAMRRAQLNAARDKGQPAYAVQREWEAVEAERQRAAATGEVRPDPLAGTVPVAIPEPERPKATRVERPPTQEPAPDPFYQEDETDAQPAPKPASKSKGARGTPRAEGLTKAQQKSLADAARRRASNPAYIDREPRLGGGPGG</sequence>
<accession>A0A2P2E8Z8</accession>
<dbReference type="AlphaFoldDB" id="A0A2P2E8Z8"/>
<dbReference type="EMBL" id="BFBR01000003">
    <property type="protein sequence ID" value="GBF57535.1"/>
    <property type="molecule type" value="Genomic_DNA"/>
</dbReference>
<feature type="compositionally biased region" description="Low complexity" evidence="1">
    <location>
        <begin position="382"/>
        <end position="420"/>
    </location>
</feature>
<dbReference type="RefSeq" id="WP_108984417.1">
    <property type="nucleotide sequence ID" value="NZ_BFBR01000003.1"/>
</dbReference>
<comment type="caution">
    <text evidence="3">The sequence shown here is derived from an EMBL/GenBank/DDBJ whole genome shotgun (WGS) entry which is preliminary data.</text>
</comment>
<evidence type="ECO:0000313" key="4">
    <source>
        <dbReference type="Proteomes" id="UP000245086"/>
    </source>
</evidence>
<feature type="region of interest" description="Disordered" evidence="1">
    <location>
        <begin position="463"/>
        <end position="580"/>
    </location>
</feature>
<gene>
    <name evidence="3" type="ORF">PbB2_01202</name>
</gene>
<feature type="signal peptide" evidence="2">
    <location>
        <begin position="1"/>
        <end position="20"/>
    </location>
</feature>
<keyword evidence="2" id="KW-0732">Signal</keyword>
<proteinExistence type="predicted"/>
<feature type="compositionally biased region" description="Basic and acidic residues" evidence="1">
    <location>
        <begin position="463"/>
        <end position="472"/>
    </location>
</feature>